<evidence type="ECO:0000256" key="1">
    <source>
        <dbReference type="ARBA" id="ARBA00008455"/>
    </source>
</evidence>
<accession>A0A9P0CHN6</accession>
<dbReference type="SMART" id="SM00645">
    <property type="entry name" value="Pept_C1"/>
    <property type="match status" value="1"/>
</dbReference>
<dbReference type="SUPFAM" id="SSF54001">
    <property type="entry name" value="Cysteine proteinases"/>
    <property type="match status" value="1"/>
</dbReference>
<reference evidence="5" key="1">
    <citation type="submission" date="2022-01" db="EMBL/GenBank/DDBJ databases">
        <authorList>
            <person name="King R."/>
        </authorList>
    </citation>
    <scope>NUCLEOTIDE SEQUENCE</scope>
</reference>
<dbReference type="OrthoDB" id="190265at2759"/>
<dbReference type="Proteomes" id="UP001153636">
    <property type="component" value="Chromosome 1"/>
</dbReference>
<dbReference type="AlphaFoldDB" id="A0A9P0CHN6"/>
<gene>
    <name evidence="5" type="ORF">PSYICH_LOCUS1143</name>
</gene>
<keyword evidence="2" id="KW-0732">Signal</keyword>
<dbReference type="PROSITE" id="PS51257">
    <property type="entry name" value="PROKAR_LIPOPROTEIN"/>
    <property type="match status" value="1"/>
</dbReference>
<dbReference type="GO" id="GO:0006508">
    <property type="term" value="P:proteolysis"/>
    <property type="evidence" value="ECO:0007669"/>
    <property type="project" value="InterPro"/>
</dbReference>
<dbReference type="PROSITE" id="PS00640">
    <property type="entry name" value="THIOL_PROTEASE_ASN"/>
    <property type="match status" value="1"/>
</dbReference>
<feature type="signal peptide" evidence="2">
    <location>
        <begin position="1"/>
        <end position="15"/>
    </location>
</feature>
<keyword evidence="6" id="KW-1185">Reference proteome</keyword>
<dbReference type="CDD" id="cd02248">
    <property type="entry name" value="Peptidase_C1A"/>
    <property type="match status" value="1"/>
</dbReference>
<name>A0A9P0CHN6_9CUCU</name>
<dbReference type="Pfam" id="PF00112">
    <property type="entry name" value="Peptidase_C1"/>
    <property type="match status" value="1"/>
</dbReference>
<feature type="domain" description="Peptidase C1A papain C-terminal" evidence="3">
    <location>
        <begin position="144"/>
        <end position="343"/>
    </location>
</feature>
<dbReference type="Gene3D" id="3.90.70.10">
    <property type="entry name" value="Cysteine proteinases"/>
    <property type="match status" value="1"/>
</dbReference>
<feature type="domain" description="Cathepsin propeptide inhibitor" evidence="4">
    <location>
        <begin position="24"/>
        <end position="84"/>
    </location>
</feature>
<dbReference type="InterPro" id="IPR000668">
    <property type="entry name" value="Peptidase_C1A_C"/>
</dbReference>
<feature type="chain" id="PRO_5040384028" evidence="2">
    <location>
        <begin position="16"/>
        <end position="349"/>
    </location>
</feature>
<organism evidence="5 6">
    <name type="scientific">Psylliodes chrysocephalus</name>
    <dbReference type="NCBI Taxonomy" id="3402493"/>
    <lineage>
        <taxon>Eukaryota</taxon>
        <taxon>Metazoa</taxon>
        <taxon>Ecdysozoa</taxon>
        <taxon>Arthropoda</taxon>
        <taxon>Hexapoda</taxon>
        <taxon>Insecta</taxon>
        <taxon>Pterygota</taxon>
        <taxon>Neoptera</taxon>
        <taxon>Endopterygota</taxon>
        <taxon>Coleoptera</taxon>
        <taxon>Polyphaga</taxon>
        <taxon>Cucujiformia</taxon>
        <taxon>Chrysomeloidea</taxon>
        <taxon>Chrysomelidae</taxon>
        <taxon>Galerucinae</taxon>
        <taxon>Alticini</taxon>
        <taxon>Psylliodes</taxon>
    </lineage>
</organism>
<evidence type="ECO:0000313" key="6">
    <source>
        <dbReference type="Proteomes" id="UP001153636"/>
    </source>
</evidence>
<dbReference type="PANTHER" id="PTHR12411">
    <property type="entry name" value="CYSTEINE PROTEASE FAMILY C1-RELATED"/>
    <property type="match status" value="1"/>
</dbReference>
<dbReference type="InterPro" id="IPR013201">
    <property type="entry name" value="Prot_inhib_I29"/>
</dbReference>
<dbReference type="InterPro" id="IPR025661">
    <property type="entry name" value="Pept_asp_AS"/>
</dbReference>
<evidence type="ECO:0000313" key="5">
    <source>
        <dbReference type="EMBL" id="CAH1098822.1"/>
    </source>
</evidence>
<dbReference type="GO" id="GO:0008234">
    <property type="term" value="F:cysteine-type peptidase activity"/>
    <property type="evidence" value="ECO:0007669"/>
    <property type="project" value="InterPro"/>
</dbReference>
<dbReference type="Gene3D" id="1.10.287.2250">
    <property type="match status" value="1"/>
</dbReference>
<comment type="similarity">
    <text evidence="1">Belongs to the peptidase C1 family.</text>
</comment>
<dbReference type="SMART" id="SM00848">
    <property type="entry name" value="Inhibitor_I29"/>
    <property type="match status" value="1"/>
</dbReference>
<sequence length="349" mass="39778">MKLIFFVSIISIAACAELSDLEHWTNFKTTFNKTYGQSKEEIKRYSIFQNNLRKIEDHNKKFLNGETTWEMGITRFADWSEEEFFKHGKGLNSKKIIKASSKAVTDIVDEWGFCIQLRDEINEPKRNIKLADDEYDYDDSLVDFPESVDWRTKGFVLPPRDMGEREEHYAYSIAAALESRRADQNGILEYLSPQFLIDCSPGNSFGSTFTLIFHKGIPQEDRYPLIEGKGECKYLNDTSCIAYSYVHPEETVGTIVRGYNPLAAEIDGGDLQLYKSGIIDDSNCKNGIRKDWSAVIVGTGVENGTPYWIFKNSWGTSWGEEGYFRLIRKKEACGVSSNACAADIVDPWI</sequence>
<dbReference type="InterPro" id="IPR039417">
    <property type="entry name" value="Peptidase_C1A_papain-like"/>
</dbReference>
<evidence type="ECO:0000259" key="4">
    <source>
        <dbReference type="SMART" id="SM00848"/>
    </source>
</evidence>
<evidence type="ECO:0000259" key="3">
    <source>
        <dbReference type="SMART" id="SM00645"/>
    </source>
</evidence>
<dbReference type="InterPro" id="IPR013128">
    <property type="entry name" value="Peptidase_C1A"/>
</dbReference>
<evidence type="ECO:0000256" key="2">
    <source>
        <dbReference type="SAM" id="SignalP"/>
    </source>
</evidence>
<dbReference type="Pfam" id="PF08246">
    <property type="entry name" value="Inhibitor_I29"/>
    <property type="match status" value="1"/>
</dbReference>
<proteinExistence type="inferred from homology"/>
<protein>
    <submittedName>
        <fullName evidence="5">Uncharacterized protein</fullName>
    </submittedName>
</protein>
<dbReference type="InterPro" id="IPR038765">
    <property type="entry name" value="Papain-like_cys_pep_sf"/>
</dbReference>
<dbReference type="EMBL" id="OV651813">
    <property type="protein sequence ID" value="CAH1098822.1"/>
    <property type="molecule type" value="Genomic_DNA"/>
</dbReference>